<evidence type="ECO:0000256" key="5">
    <source>
        <dbReference type="ARBA" id="ARBA00022695"/>
    </source>
</evidence>
<dbReference type="Proteomes" id="UP001162156">
    <property type="component" value="Unassembled WGS sequence"/>
</dbReference>
<dbReference type="FunFam" id="3.90.550.10:FF:000075">
    <property type="entry name" value="Probable UDP-N-acetylglucosamine pyrophosphorylase"/>
    <property type="match status" value="1"/>
</dbReference>
<dbReference type="PANTHER" id="PTHR11952:SF2">
    <property type="entry name" value="LD24639P"/>
    <property type="match status" value="1"/>
</dbReference>
<evidence type="ECO:0000313" key="7">
    <source>
        <dbReference type="EMBL" id="KAJ8953060.1"/>
    </source>
</evidence>
<protein>
    <recommendedName>
        <fullName evidence="3">UDP-N-acetylglucosamine diphosphorylase</fullName>
        <ecNumber evidence="3">2.7.7.23</ecNumber>
    </recommendedName>
</protein>
<keyword evidence="5" id="KW-0548">Nucleotidyltransferase</keyword>
<dbReference type="PANTHER" id="PTHR11952">
    <property type="entry name" value="UDP- GLUCOSE PYROPHOSPHORYLASE"/>
    <property type="match status" value="1"/>
</dbReference>
<evidence type="ECO:0000256" key="4">
    <source>
        <dbReference type="ARBA" id="ARBA00022679"/>
    </source>
</evidence>
<evidence type="ECO:0000256" key="2">
    <source>
        <dbReference type="ARBA" id="ARBA00010401"/>
    </source>
</evidence>
<comment type="caution">
    <text evidence="7">The sequence shown here is derived from an EMBL/GenBank/DDBJ whole genome shotgun (WGS) entry which is preliminary data.</text>
</comment>
<dbReference type="GO" id="GO:0006048">
    <property type="term" value="P:UDP-N-acetylglucosamine biosynthetic process"/>
    <property type="evidence" value="ECO:0007669"/>
    <property type="project" value="TreeGrafter"/>
</dbReference>
<dbReference type="GO" id="GO:0003977">
    <property type="term" value="F:UDP-N-acetylglucosamine diphosphorylase activity"/>
    <property type="evidence" value="ECO:0007669"/>
    <property type="project" value="UniProtKB-EC"/>
</dbReference>
<dbReference type="EMBL" id="JANEYF010001991">
    <property type="protein sequence ID" value="KAJ8953060.1"/>
    <property type="molecule type" value="Genomic_DNA"/>
</dbReference>
<dbReference type="AlphaFoldDB" id="A0AAV8YNS7"/>
<evidence type="ECO:0000256" key="1">
    <source>
        <dbReference type="ARBA" id="ARBA00005208"/>
    </source>
</evidence>
<keyword evidence="4" id="KW-0808">Transferase</keyword>
<dbReference type="SUPFAM" id="SSF53448">
    <property type="entry name" value="Nucleotide-diphospho-sugar transferases"/>
    <property type="match status" value="1"/>
</dbReference>
<dbReference type="InterPro" id="IPR029044">
    <property type="entry name" value="Nucleotide-diphossugar_trans"/>
</dbReference>
<comment type="similarity">
    <text evidence="2">Belongs to the UDPGP type 1 family.</text>
</comment>
<sequence length="493" mass="55607">MLCITDIRKKLCDCNQSHVLRFWDQLTQEEQDKFLKQLNTIDFDEINNIFNRAQTYLTDNTKKLDTHMKPIPPDQFESEKGVGQDVLEKYRVKGLQEVADNHVAVLLLAGGQGTRLGVPYPKGMCPISLPSGKTLLQLQAERIRTVVRLAREKTNKTGIICWYIMTSQATHIATEKYLQQNKYFGLNEKDVVLFQQGLLPGYTSEGKIILEEKYSVALAPDGNGGIYLALKKNGIIEDMVKRGIKYVHAHSVDNILVKVADPVFIGYCVTKDADCGAKVVRKEIPTEPVGVVCQVNGRFQVVEYSEITESTANLRDAEGNLVFRGGNICNHFFTTDFLKKIVEHHEHELKLHVARKKIPYVDEEGEKIEPTAPNGIKIEKFIFDAFQFSQNFVTWEVPRETDFSPLKNSETAEKDCPSTARRDLFSLHKIYIEIAGGTVAHGEVEISPVLSYAGENLKEKVHGKVFDSRTVIYSEEEVVVVSNGRISIETPEI</sequence>
<dbReference type="CDD" id="cd04193">
    <property type="entry name" value="UDPGlcNAc_PPase"/>
    <property type="match status" value="1"/>
</dbReference>
<organism evidence="7 8">
    <name type="scientific">Rhamnusium bicolor</name>
    <dbReference type="NCBI Taxonomy" id="1586634"/>
    <lineage>
        <taxon>Eukaryota</taxon>
        <taxon>Metazoa</taxon>
        <taxon>Ecdysozoa</taxon>
        <taxon>Arthropoda</taxon>
        <taxon>Hexapoda</taxon>
        <taxon>Insecta</taxon>
        <taxon>Pterygota</taxon>
        <taxon>Neoptera</taxon>
        <taxon>Endopterygota</taxon>
        <taxon>Coleoptera</taxon>
        <taxon>Polyphaga</taxon>
        <taxon>Cucujiformia</taxon>
        <taxon>Chrysomeloidea</taxon>
        <taxon>Cerambycidae</taxon>
        <taxon>Lepturinae</taxon>
        <taxon>Rhagiini</taxon>
        <taxon>Rhamnusium</taxon>
    </lineage>
</organism>
<accession>A0AAV8YNS7</accession>
<gene>
    <name evidence="7" type="ORF">NQ314_007435</name>
</gene>
<dbReference type="InterPro" id="IPR002618">
    <property type="entry name" value="UDPGP_fam"/>
</dbReference>
<name>A0AAV8YNS7_9CUCU</name>
<dbReference type="InterPro" id="IPR039741">
    <property type="entry name" value="UDP-sugar_pyrophosphorylase"/>
</dbReference>
<comment type="catalytic activity">
    <reaction evidence="6">
        <text>N-acetyl-alpha-D-glucosamine 1-phosphate + UTP + H(+) = UDP-N-acetyl-alpha-D-glucosamine + diphosphate</text>
        <dbReference type="Rhea" id="RHEA:13509"/>
        <dbReference type="ChEBI" id="CHEBI:15378"/>
        <dbReference type="ChEBI" id="CHEBI:33019"/>
        <dbReference type="ChEBI" id="CHEBI:46398"/>
        <dbReference type="ChEBI" id="CHEBI:57705"/>
        <dbReference type="ChEBI" id="CHEBI:57776"/>
        <dbReference type="EC" id="2.7.7.23"/>
    </reaction>
</comment>
<dbReference type="Gene3D" id="3.90.550.10">
    <property type="entry name" value="Spore Coat Polysaccharide Biosynthesis Protein SpsA, Chain A"/>
    <property type="match status" value="1"/>
</dbReference>
<keyword evidence="8" id="KW-1185">Reference proteome</keyword>
<evidence type="ECO:0000313" key="8">
    <source>
        <dbReference type="Proteomes" id="UP001162156"/>
    </source>
</evidence>
<evidence type="ECO:0000256" key="3">
    <source>
        <dbReference type="ARBA" id="ARBA00012457"/>
    </source>
</evidence>
<dbReference type="Pfam" id="PF01704">
    <property type="entry name" value="UDPGP"/>
    <property type="match status" value="1"/>
</dbReference>
<evidence type="ECO:0000256" key="6">
    <source>
        <dbReference type="ARBA" id="ARBA00048493"/>
    </source>
</evidence>
<proteinExistence type="inferred from homology"/>
<reference evidence="7" key="1">
    <citation type="journal article" date="2023" name="Insect Mol. Biol.">
        <title>Genome sequencing provides insights into the evolution of gene families encoding plant cell wall-degrading enzymes in longhorned beetles.</title>
        <authorList>
            <person name="Shin N.R."/>
            <person name="Okamura Y."/>
            <person name="Kirsch R."/>
            <person name="Pauchet Y."/>
        </authorList>
    </citation>
    <scope>NUCLEOTIDE SEQUENCE</scope>
    <source>
        <strain evidence="7">RBIC_L_NR</strain>
    </source>
</reference>
<dbReference type="EC" id="2.7.7.23" evidence="3"/>
<comment type="pathway">
    <text evidence="1">Nucleotide-sugar biosynthesis; UDP-N-acetyl-alpha-D-glucosamine biosynthesis; UDP-N-acetyl-alpha-D-glucosamine from N-acetyl-alpha-D-glucosamine 1-phosphate: step 1/1.</text>
</comment>